<reference evidence="2 3" key="1">
    <citation type="journal article" date="2014" name="Genome Announc.">
        <title>Complete Genome Sequence of Hyphomicrobium nitrativorans Strain NL23, a Denitrifying Bacterium Isolated from Biofilm of a Methanol-Fed Denitrification System Treating Seawater at the Montreal Biodome.</title>
        <authorList>
            <person name="Martineau C."/>
            <person name="Villeneuve C."/>
            <person name="Mauffrey F."/>
            <person name="Villemur R."/>
        </authorList>
    </citation>
    <scope>NUCLEOTIDE SEQUENCE [LARGE SCALE GENOMIC DNA]</scope>
    <source>
        <strain evidence="2">NL23</strain>
    </source>
</reference>
<dbReference type="KEGG" id="hni:W911_13855"/>
<evidence type="ECO:0000313" key="3">
    <source>
        <dbReference type="Proteomes" id="UP000018542"/>
    </source>
</evidence>
<evidence type="ECO:0000313" key="2">
    <source>
        <dbReference type="EMBL" id="AHB50303.1"/>
    </source>
</evidence>
<keyword evidence="1" id="KW-0732">Signal</keyword>
<dbReference type="HOGENOM" id="CLU_1407101_0_0_5"/>
<dbReference type="Proteomes" id="UP000018542">
    <property type="component" value="Chromosome"/>
</dbReference>
<dbReference type="PATRIC" id="fig|1029756.8.peg.2883"/>
<sequence length="193" mass="21558">MKTWIAAMGILIAVAGGASAGDHPFSGVWSEAGLEEIEADPAFFGENACYNKFSEQLPDGTFRFYLVDHAKWLDEGKIEYVLAQEGTCTVDDTGKNETCGGQVIGERQNEWFIVYQGREEIGLRATYYENVFYFQKRLNGVPIVRRECPFGIEAIKPFITGKTVSDCTTRCRAFGRSEAAQLDKMIEALKARK</sequence>
<name>V5SIF9_9HYPH</name>
<protein>
    <submittedName>
        <fullName evidence="2">Uncharacterized protein</fullName>
    </submittedName>
</protein>
<dbReference type="EMBL" id="CP006912">
    <property type="protein sequence ID" value="AHB50303.1"/>
    <property type="molecule type" value="Genomic_DNA"/>
</dbReference>
<feature type="signal peptide" evidence="1">
    <location>
        <begin position="1"/>
        <end position="20"/>
    </location>
</feature>
<dbReference type="RefSeq" id="WP_023788091.1">
    <property type="nucleotide sequence ID" value="NC_022997.1"/>
</dbReference>
<proteinExistence type="predicted"/>
<gene>
    <name evidence="2" type="ORF">W911_13855</name>
</gene>
<accession>V5SIF9</accession>
<feature type="chain" id="PRO_5004740719" evidence="1">
    <location>
        <begin position="21"/>
        <end position="193"/>
    </location>
</feature>
<organism evidence="2 3">
    <name type="scientific">Hyphomicrobium nitrativorans NL23</name>
    <dbReference type="NCBI Taxonomy" id="1029756"/>
    <lineage>
        <taxon>Bacteria</taxon>
        <taxon>Pseudomonadati</taxon>
        <taxon>Pseudomonadota</taxon>
        <taxon>Alphaproteobacteria</taxon>
        <taxon>Hyphomicrobiales</taxon>
        <taxon>Hyphomicrobiaceae</taxon>
        <taxon>Hyphomicrobium</taxon>
    </lineage>
</organism>
<dbReference type="AlphaFoldDB" id="V5SIF9"/>
<dbReference type="OrthoDB" id="9828654at2"/>
<evidence type="ECO:0000256" key="1">
    <source>
        <dbReference type="SAM" id="SignalP"/>
    </source>
</evidence>
<keyword evidence="3" id="KW-1185">Reference proteome</keyword>